<dbReference type="InterPro" id="IPR036890">
    <property type="entry name" value="HATPase_C_sf"/>
</dbReference>
<name>A0A431VDJ9_9PROT</name>
<dbReference type="OrthoDB" id="7359845at2"/>
<dbReference type="Gene3D" id="3.30.565.10">
    <property type="entry name" value="Histidine kinase-like ATPase, C-terminal domain"/>
    <property type="match status" value="1"/>
</dbReference>
<keyword evidence="3" id="KW-0067">ATP-binding</keyword>
<dbReference type="RefSeq" id="WP_126618024.1">
    <property type="nucleotide sequence ID" value="NZ_JBHUCY010000031.1"/>
</dbReference>
<keyword evidence="1" id="KW-0808">Transferase</keyword>
<gene>
    <name evidence="3" type="ORF">EJ903_18030</name>
</gene>
<comment type="caution">
    <text evidence="3">The sequence shown here is derived from an EMBL/GenBank/DDBJ whole genome shotgun (WGS) entry which is preliminary data.</text>
</comment>
<keyword evidence="4" id="KW-1185">Reference proteome</keyword>
<dbReference type="GO" id="GO:0004674">
    <property type="term" value="F:protein serine/threonine kinase activity"/>
    <property type="evidence" value="ECO:0007669"/>
    <property type="project" value="UniProtKB-KW"/>
</dbReference>
<feature type="domain" description="Histidine kinase/HSP90-like ATPase" evidence="2">
    <location>
        <begin position="106"/>
        <end position="245"/>
    </location>
</feature>
<proteinExistence type="predicted"/>
<evidence type="ECO:0000256" key="1">
    <source>
        <dbReference type="ARBA" id="ARBA00022527"/>
    </source>
</evidence>
<keyword evidence="1" id="KW-0418">Kinase</keyword>
<dbReference type="CDD" id="cd16936">
    <property type="entry name" value="HATPase_RsbW-like"/>
    <property type="match status" value="1"/>
</dbReference>
<dbReference type="PANTHER" id="PTHR35526:SF3">
    <property type="entry name" value="ANTI-SIGMA-F FACTOR RSBW"/>
    <property type="match status" value="1"/>
</dbReference>
<keyword evidence="1" id="KW-0723">Serine/threonine-protein kinase</keyword>
<dbReference type="Proteomes" id="UP000277007">
    <property type="component" value="Unassembled WGS sequence"/>
</dbReference>
<reference evidence="3 4" key="1">
    <citation type="submission" date="2018-12" db="EMBL/GenBank/DDBJ databases">
        <authorList>
            <person name="Yang Y."/>
        </authorList>
    </citation>
    <scope>NUCLEOTIDE SEQUENCE [LARGE SCALE GENOMIC DNA]</scope>
    <source>
        <strain evidence="3 4">L-25-5w-1</strain>
    </source>
</reference>
<dbReference type="PANTHER" id="PTHR35526">
    <property type="entry name" value="ANTI-SIGMA-F FACTOR RSBW-RELATED"/>
    <property type="match status" value="1"/>
</dbReference>
<accession>A0A431VDJ9</accession>
<dbReference type="InterPro" id="IPR050267">
    <property type="entry name" value="Anti-sigma-factor_SerPK"/>
</dbReference>
<organism evidence="3 4">
    <name type="scientific">Azospirillum griseum</name>
    <dbReference type="NCBI Taxonomy" id="2496639"/>
    <lineage>
        <taxon>Bacteria</taxon>
        <taxon>Pseudomonadati</taxon>
        <taxon>Pseudomonadota</taxon>
        <taxon>Alphaproteobacteria</taxon>
        <taxon>Rhodospirillales</taxon>
        <taxon>Azospirillaceae</taxon>
        <taxon>Azospirillum</taxon>
    </lineage>
</organism>
<evidence type="ECO:0000313" key="4">
    <source>
        <dbReference type="Proteomes" id="UP000277007"/>
    </source>
</evidence>
<evidence type="ECO:0000313" key="3">
    <source>
        <dbReference type="EMBL" id="RTR17398.1"/>
    </source>
</evidence>
<dbReference type="AlphaFoldDB" id="A0A431VDJ9"/>
<dbReference type="InterPro" id="IPR003594">
    <property type="entry name" value="HATPase_dom"/>
</dbReference>
<protein>
    <submittedName>
        <fullName evidence="3">ATP-binding protein</fullName>
    </submittedName>
</protein>
<dbReference type="Pfam" id="PF13581">
    <property type="entry name" value="HATPase_c_2"/>
    <property type="match status" value="1"/>
</dbReference>
<dbReference type="GO" id="GO:0005524">
    <property type="term" value="F:ATP binding"/>
    <property type="evidence" value="ECO:0007669"/>
    <property type="project" value="UniProtKB-KW"/>
</dbReference>
<dbReference type="SUPFAM" id="SSF55874">
    <property type="entry name" value="ATPase domain of HSP90 chaperone/DNA topoisomerase II/histidine kinase"/>
    <property type="match status" value="1"/>
</dbReference>
<sequence length="247" mass="26526">MARRTPAPRTRFTALRGLAIDEERLSRCAAWLGLPSVAGADAGRRGHGSTLALLDGPQGAEDSAAWLPPVAAWIEPTSAPDAQPTLTWQTERAGSVDLYINLTTETANDLHLAGRVLTALAARHPLPPERRDDLELALHEAISNALVHGNLEVAGMKELSATELERFSRDLVRQMANPVLAQRRLEVAVTLEPSALAVEVADEGGGFQPNRTECHGASGRGLDLIATVADSVELKDGGRRIRMRFSL</sequence>
<evidence type="ECO:0000259" key="2">
    <source>
        <dbReference type="Pfam" id="PF13581"/>
    </source>
</evidence>
<keyword evidence="3" id="KW-0547">Nucleotide-binding</keyword>
<dbReference type="EMBL" id="RXMA01000019">
    <property type="protein sequence ID" value="RTR17398.1"/>
    <property type="molecule type" value="Genomic_DNA"/>
</dbReference>